<dbReference type="Proteomes" id="UP001054945">
    <property type="component" value="Unassembled WGS sequence"/>
</dbReference>
<dbReference type="AlphaFoldDB" id="A0AAV4V0A3"/>
<proteinExistence type="predicted"/>
<protein>
    <submittedName>
        <fullName evidence="2">Uncharacterized protein</fullName>
    </submittedName>
</protein>
<feature type="compositionally biased region" description="Basic and acidic residues" evidence="1">
    <location>
        <begin position="122"/>
        <end position="133"/>
    </location>
</feature>
<evidence type="ECO:0000256" key="1">
    <source>
        <dbReference type="SAM" id="MobiDB-lite"/>
    </source>
</evidence>
<evidence type="ECO:0000313" key="2">
    <source>
        <dbReference type="EMBL" id="GIY63522.1"/>
    </source>
</evidence>
<evidence type="ECO:0000313" key="3">
    <source>
        <dbReference type="Proteomes" id="UP001054945"/>
    </source>
</evidence>
<gene>
    <name evidence="2" type="ORF">CEXT_347071</name>
</gene>
<keyword evidence="3" id="KW-1185">Reference proteome</keyword>
<organism evidence="2 3">
    <name type="scientific">Caerostris extrusa</name>
    <name type="common">Bark spider</name>
    <name type="synonym">Caerostris bankana</name>
    <dbReference type="NCBI Taxonomy" id="172846"/>
    <lineage>
        <taxon>Eukaryota</taxon>
        <taxon>Metazoa</taxon>
        <taxon>Ecdysozoa</taxon>
        <taxon>Arthropoda</taxon>
        <taxon>Chelicerata</taxon>
        <taxon>Arachnida</taxon>
        <taxon>Araneae</taxon>
        <taxon>Araneomorphae</taxon>
        <taxon>Entelegynae</taxon>
        <taxon>Araneoidea</taxon>
        <taxon>Araneidae</taxon>
        <taxon>Caerostris</taxon>
    </lineage>
</organism>
<reference evidence="2 3" key="1">
    <citation type="submission" date="2021-06" db="EMBL/GenBank/DDBJ databases">
        <title>Caerostris extrusa draft genome.</title>
        <authorList>
            <person name="Kono N."/>
            <person name="Arakawa K."/>
        </authorList>
    </citation>
    <scope>NUCLEOTIDE SEQUENCE [LARGE SCALE GENOMIC DNA]</scope>
</reference>
<accession>A0AAV4V0A3</accession>
<name>A0AAV4V0A3_CAEEX</name>
<sequence>MALNSTISPVAVPVNTSVASGAEYVTEKKILAFFYLSGSYLDFGFSCYFCCYHHKLVPYLRKKFRMKRPGRRNRRIHFGRNYHHKDYVDIPVRPLRRASSTPGLSDRLSPENRHASRHGARANKDNALKERCMHSTTKI</sequence>
<comment type="caution">
    <text evidence="2">The sequence shown here is derived from an EMBL/GenBank/DDBJ whole genome shotgun (WGS) entry which is preliminary data.</text>
</comment>
<dbReference type="EMBL" id="BPLR01013754">
    <property type="protein sequence ID" value="GIY63522.1"/>
    <property type="molecule type" value="Genomic_DNA"/>
</dbReference>
<feature type="region of interest" description="Disordered" evidence="1">
    <location>
        <begin position="99"/>
        <end position="139"/>
    </location>
</feature>